<dbReference type="Gene3D" id="3.90.780.10">
    <property type="entry name" value="5'-Nucleotidase, C-terminal domain"/>
    <property type="match status" value="1"/>
</dbReference>
<feature type="domain" description="5'-Nucleotidase C-terminal" evidence="2">
    <location>
        <begin position="293"/>
        <end position="420"/>
    </location>
</feature>
<dbReference type="InterPro" id="IPR008334">
    <property type="entry name" value="5'-Nucleotdase_C"/>
</dbReference>
<dbReference type="InterPro" id="IPR036907">
    <property type="entry name" value="5'-Nucleotdase_C_sf"/>
</dbReference>
<dbReference type="PANTHER" id="PTHR11575">
    <property type="entry name" value="5'-NUCLEOTIDASE-RELATED"/>
    <property type="match status" value="1"/>
</dbReference>
<accession>A0ABW4SFX5</accession>
<dbReference type="CDD" id="cd00845">
    <property type="entry name" value="MPP_UshA_N_like"/>
    <property type="match status" value="1"/>
</dbReference>
<keyword evidence="1" id="KW-0547">Nucleotide-binding</keyword>
<protein>
    <submittedName>
        <fullName evidence="3">Bifunctional metallophosphatase/5'-nucleotidase</fullName>
    </submittedName>
</protein>
<dbReference type="EMBL" id="JBHUGI010000010">
    <property type="protein sequence ID" value="MFD1927536.1"/>
    <property type="molecule type" value="Genomic_DNA"/>
</dbReference>
<evidence type="ECO:0000256" key="1">
    <source>
        <dbReference type="RuleBase" id="RU362119"/>
    </source>
</evidence>
<dbReference type="SUPFAM" id="SSF55816">
    <property type="entry name" value="5'-nucleotidase (syn. UDP-sugar hydrolase), C-terminal domain"/>
    <property type="match status" value="1"/>
</dbReference>
<reference evidence="4" key="1">
    <citation type="journal article" date="2019" name="Int. J. Syst. Evol. Microbiol.">
        <title>The Global Catalogue of Microorganisms (GCM) 10K type strain sequencing project: providing services to taxonomists for standard genome sequencing and annotation.</title>
        <authorList>
            <consortium name="The Broad Institute Genomics Platform"/>
            <consortium name="The Broad Institute Genome Sequencing Center for Infectious Disease"/>
            <person name="Wu L."/>
            <person name="Ma J."/>
        </authorList>
    </citation>
    <scope>NUCLEOTIDE SEQUENCE [LARGE SCALE GENOMIC DNA]</scope>
    <source>
        <strain evidence="4">CGMCC 4.7177</strain>
    </source>
</reference>
<dbReference type="InterPro" id="IPR029052">
    <property type="entry name" value="Metallo-depent_PP-like"/>
</dbReference>
<keyword evidence="4" id="KW-1185">Reference proteome</keyword>
<comment type="caution">
    <text evidence="3">The sequence shown here is derived from an EMBL/GenBank/DDBJ whole genome shotgun (WGS) entry which is preliminary data.</text>
</comment>
<dbReference type="SUPFAM" id="SSF56300">
    <property type="entry name" value="Metallo-dependent phosphatases"/>
    <property type="match status" value="1"/>
</dbReference>
<organism evidence="3 4">
    <name type="scientific">Sporosarcina siberiensis</name>
    <dbReference type="NCBI Taxonomy" id="1365606"/>
    <lineage>
        <taxon>Bacteria</taxon>
        <taxon>Bacillati</taxon>
        <taxon>Bacillota</taxon>
        <taxon>Bacilli</taxon>
        <taxon>Bacillales</taxon>
        <taxon>Caryophanaceae</taxon>
        <taxon>Sporosarcina</taxon>
    </lineage>
</organism>
<dbReference type="PIRSF" id="PIRSF036361">
    <property type="entry name" value="YunD"/>
    <property type="match status" value="1"/>
</dbReference>
<evidence type="ECO:0000259" key="2">
    <source>
        <dbReference type="Pfam" id="PF02872"/>
    </source>
</evidence>
<dbReference type="InterPro" id="IPR006179">
    <property type="entry name" value="5_nucleotidase/apyrase"/>
</dbReference>
<gene>
    <name evidence="3" type="ORF">ACFSFY_05585</name>
</gene>
<dbReference type="PANTHER" id="PTHR11575:SF23">
    <property type="entry name" value="5-NUCLEOTIDASE FAMILY PROTEIN"/>
    <property type="match status" value="1"/>
</dbReference>
<dbReference type="Gene3D" id="3.60.21.10">
    <property type="match status" value="1"/>
</dbReference>
<keyword evidence="1" id="KW-0378">Hydrolase</keyword>
<sequence>MKQSIETIHLYHTNDIHSHFENWPRISQFLKERRTHHKVTGEACYVFDVGDHVDRSHPFTEGTEGKGNVILLNEANYDAVTIGNNEGITMSKNALASLYDDAEFDVILANLFDEDGSQPDWAVPYQIYTTDRGTKIGVIAATAEYKEFYNKLGWKIKEPRTELKRIAEKLVEKTDILICLSHMGLPQDELLAAECSAFNVIFGAHTHHLFEEGKLIGNTLLAATGKFGAFTGHVSIQMDTDAKEVVELSAEVYATDSLPVSEHVNQKIQLLMEAGIETMEDPIFYNPTVMPKNLFGPSALAEFFGEALLAHTGADCALFNSGIFLEDLNEGWVTKRDLHSMLPHPINPCKITLTGAELEEIYKLSLNKEWPYIKIKGLGFRGDLMGAMLYEEIKMDKNGQVFIGHHPIQVKKEYTLATLDMFTFGFFFPSLKHAEKEYYMPELIRDVVSSFGKRLVKE</sequence>
<comment type="similarity">
    <text evidence="1">Belongs to the 5'-nucleotidase family.</text>
</comment>
<dbReference type="RefSeq" id="WP_381536194.1">
    <property type="nucleotide sequence ID" value="NZ_JBHUGI010000010.1"/>
</dbReference>
<dbReference type="PRINTS" id="PR01607">
    <property type="entry name" value="APYRASEFAMLY"/>
</dbReference>
<name>A0ABW4SFX5_9BACL</name>
<dbReference type="Pfam" id="PF02872">
    <property type="entry name" value="5_nucleotid_C"/>
    <property type="match status" value="1"/>
</dbReference>
<proteinExistence type="inferred from homology"/>
<dbReference type="Proteomes" id="UP001597218">
    <property type="component" value="Unassembled WGS sequence"/>
</dbReference>
<dbReference type="InterPro" id="IPR011240">
    <property type="entry name" value="Pesterase_YunD"/>
</dbReference>
<evidence type="ECO:0000313" key="4">
    <source>
        <dbReference type="Proteomes" id="UP001597218"/>
    </source>
</evidence>
<evidence type="ECO:0000313" key="3">
    <source>
        <dbReference type="EMBL" id="MFD1927536.1"/>
    </source>
</evidence>